<dbReference type="InterPro" id="IPR011231">
    <property type="entry name" value="Phage_VT1-Sakai_H0018"/>
</dbReference>
<evidence type="ECO:0000313" key="1">
    <source>
        <dbReference type="EMBL" id="MFC7419348.1"/>
    </source>
</evidence>
<accession>A0ABW2QV73</accession>
<organism evidence="1 2">
    <name type="scientific">Iodobacter arcticus</name>
    <dbReference type="NCBI Taxonomy" id="590593"/>
    <lineage>
        <taxon>Bacteria</taxon>
        <taxon>Pseudomonadati</taxon>
        <taxon>Pseudomonadota</taxon>
        <taxon>Betaproteobacteria</taxon>
        <taxon>Neisseriales</taxon>
        <taxon>Chitinibacteraceae</taxon>
        <taxon>Iodobacter</taxon>
    </lineage>
</organism>
<sequence length="137" mass="13246">MKTAQPLGITSILASATLPRFRFIGFNGGLCAANAKALGVSDSDADSGQQAGVMFSGIGLVEAAASIAQGASLVSDAAGKAITATVFSATVPAGGTAVTSTSAGPAMTLAGSVLPQSINGYALDTGVAGDIIRVMVI</sequence>
<reference evidence="2" key="1">
    <citation type="journal article" date="2019" name="Int. J. Syst. Evol. Microbiol.">
        <title>The Global Catalogue of Microorganisms (GCM) 10K type strain sequencing project: providing services to taxonomists for standard genome sequencing and annotation.</title>
        <authorList>
            <consortium name="The Broad Institute Genomics Platform"/>
            <consortium name="The Broad Institute Genome Sequencing Center for Infectious Disease"/>
            <person name="Wu L."/>
            <person name="Ma J."/>
        </authorList>
    </citation>
    <scope>NUCLEOTIDE SEQUENCE [LARGE SCALE GENOMIC DNA]</scope>
    <source>
        <strain evidence="2">CCUG 62945</strain>
    </source>
</reference>
<comment type="caution">
    <text evidence="1">The sequence shown here is derived from an EMBL/GenBank/DDBJ whole genome shotgun (WGS) entry which is preliminary data.</text>
</comment>
<dbReference type="Pfam" id="PF09956">
    <property type="entry name" value="Phage_cement_2"/>
    <property type="match status" value="1"/>
</dbReference>
<protein>
    <submittedName>
        <fullName evidence="1">Capsid cement protein</fullName>
    </submittedName>
</protein>
<dbReference type="Proteomes" id="UP001596473">
    <property type="component" value="Unassembled WGS sequence"/>
</dbReference>
<gene>
    <name evidence="1" type="ORF">ACFQNF_05595</name>
</gene>
<keyword evidence="2" id="KW-1185">Reference proteome</keyword>
<name>A0ABW2QV73_9NEIS</name>
<dbReference type="RefSeq" id="WP_380186771.1">
    <property type="nucleotide sequence ID" value="NZ_JBHTBQ010000009.1"/>
</dbReference>
<dbReference type="EMBL" id="JBHTBQ010000009">
    <property type="protein sequence ID" value="MFC7419348.1"/>
    <property type="molecule type" value="Genomic_DNA"/>
</dbReference>
<proteinExistence type="predicted"/>
<evidence type="ECO:0000313" key="2">
    <source>
        <dbReference type="Proteomes" id="UP001596473"/>
    </source>
</evidence>